<dbReference type="AlphaFoldDB" id="A0AAD7A0C3"/>
<keyword evidence="3" id="KW-1185">Reference proteome</keyword>
<evidence type="ECO:0000313" key="2">
    <source>
        <dbReference type="EMBL" id="KAJ7346325.1"/>
    </source>
</evidence>
<feature type="domain" description="DUF6593" evidence="1">
    <location>
        <begin position="12"/>
        <end position="142"/>
    </location>
</feature>
<reference evidence="2" key="1">
    <citation type="submission" date="2023-03" db="EMBL/GenBank/DDBJ databases">
        <title>Massive genome expansion in bonnet fungi (Mycena s.s.) driven by repeated elements and novel gene families across ecological guilds.</title>
        <authorList>
            <consortium name="Lawrence Berkeley National Laboratory"/>
            <person name="Harder C.B."/>
            <person name="Miyauchi S."/>
            <person name="Viragh M."/>
            <person name="Kuo A."/>
            <person name="Thoen E."/>
            <person name="Andreopoulos B."/>
            <person name="Lu D."/>
            <person name="Skrede I."/>
            <person name="Drula E."/>
            <person name="Henrissat B."/>
            <person name="Morin E."/>
            <person name="Kohler A."/>
            <person name="Barry K."/>
            <person name="LaButti K."/>
            <person name="Morin E."/>
            <person name="Salamov A."/>
            <person name="Lipzen A."/>
            <person name="Mereny Z."/>
            <person name="Hegedus B."/>
            <person name="Baldrian P."/>
            <person name="Stursova M."/>
            <person name="Weitz H."/>
            <person name="Taylor A."/>
            <person name="Grigoriev I.V."/>
            <person name="Nagy L.G."/>
            <person name="Martin F."/>
            <person name="Kauserud H."/>
        </authorList>
    </citation>
    <scope>NUCLEOTIDE SEQUENCE</scope>
    <source>
        <strain evidence="2">CBHHK002</strain>
    </source>
</reference>
<evidence type="ECO:0000259" key="1">
    <source>
        <dbReference type="Pfam" id="PF20236"/>
    </source>
</evidence>
<dbReference type="EMBL" id="JARIHO010000021">
    <property type="protein sequence ID" value="KAJ7346325.1"/>
    <property type="molecule type" value="Genomic_DNA"/>
</dbReference>
<proteinExistence type="predicted"/>
<dbReference type="Pfam" id="PF20236">
    <property type="entry name" value="DUF6593"/>
    <property type="match status" value="1"/>
</dbReference>
<evidence type="ECO:0000313" key="3">
    <source>
        <dbReference type="Proteomes" id="UP001218218"/>
    </source>
</evidence>
<protein>
    <recommendedName>
        <fullName evidence="1">DUF6593 domain-containing protein</fullName>
    </recommendedName>
</protein>
<organism evidence="2 3">
    <name type="scientific">Mycena albidolilacea</name>
    <dbReference type="NCBI Taxonomy" id="1033008"/>
    <lineage>
        <taxon>Eukaryota</taxon>
        <taxon>Fungi</taxon>
        <taxon>Dikarya</taxon>
        <taxon>Basidiomycota</taxon>
        <taxon>Agaricomycotina</taxon>
        <taxon>Agaricomycetes</taxon>
        <taxon>Agaricomycetidae</taxon>
        <taxon>Agaricales</taxon>
        <taxon>Marasmiineae</taxon>
        <taxon>Mycenaceae</taxon>
        <taxon>Mycena</taxon>
    </lineage>
</organism>
<dbReference type="InterPro" id="IPR046528">
    <property type="entry name" value="DUF6593"/>
</dbReference>
<gene>
    <name evidence="2" type="ORF">DFH08DRAFT_870979</name>
</gene>
<dbReference type="Proteomes" id="UP001218218">
    <property type="component" value="Unassembled WGS sequence"/>
</dbReference>
<comment type="caution">
    <text evidence="2">The sequence shown here is derived from an EMBL/GenBank/DDBJ whole genome shotgun (WGS) entry which is preliminary data.</text>
</comment>
<sequence>MSIALTFVDENLLESAVVGPEGTAHYTTTTTSGLRGHKITTITAAGGLVGSINWREKLFIINNVERKRDDLHSRKSGLLNPTYEWKWDDKAYEFKYSLKELLVSPATGDTADIVRFTIYHPHLFHDNERAILCFPRPIQDEVERMFLLMAILYTEITRQEIEAATGA</sequence>
<accession>A0AAD7A0C3</accession>
<name>A0AAD7A0C3_9AGAR</name>